<dbReference type="STRING" id="441119.SAMN04488047_102102"/>
<keyword evidence="1" id="KW-0597">Phosphoprotein</keyword>
<feature type="domain" description="STAS" evidence="2">
    <location>
        <begin position="166"/>
        <end position="277"/>
    </location>
</feature>
<dbReference type="OrthoDB" id="7352262at2"/>
<evidence type="ECO:0000256" key="1">
    <source>
        <dbReference type="ARBA" id="ARBA00022553"/>
    </source>
</evidence>
<name>A0A1I5M4W5_9RHOB</name>
<dbReference type="Pfam" id="PF01740">
    <property type="entry name" value="STAS"/>
    <property type="match status" value="1"/>
</dbReference>
<dbReference type="SUPFAM" id="SSF52091">
    <property type="entry name" value="SpoIIaa-like"/>
    <property type="match status" value="1"/>
</dbReference>
<dbReference type="InterPro" id="IPR051932">
    <property type="entry name" value="Bact_StressResp_Reg"/>
</dbReference>
<dbReference type="EMBL" id="FOXA01000002">
    <property type="protein sequence ID" value="SFP04678.1"/>
    <property type="molecule type" value="Genomic_DNA"/>
</dbReference>
<gene>
    <name evidence="3" type="ORF">SAMN04488047_102102</name>
</gene>
<dbReference type="PANTHER" id="PTHR33745:SF3">
    <property type="entry name" value="RSBT CO-ANTAGONIST PROTEIN RSBRC"/>
    <property type="match status" value="1"/>
</dbReference>
<sequence>MTRTSLETVLAILREEFDELLSAWLETQKAEGVRRPDLFSDRESRRQLGELLRGLGDGIDAADDQRTLNLEAEPWAGLRAALEEVTHERVERGVSPSEMATFVLALKQPVFARLRQKLEAAPDKLIEEITEFSRLLDAVAMHTNEHFIAERDQIIERQRTEMMELSTPVVQLWDRVLTIPLIGTLDSVRAQEVMENLLNSIVEESAEVVIVDITGVRVVDTQVAQHLLRTAAAVRLMGAEAIISGISPKIAQTMVELGVDVGEVTTRPTIRAALSDAFRKVGFSIERRGDADRG</sequence>
<organism evidence="3 4">
    <name type="scientific">Tranquillimonas alkanivorans</name>
    <dbReference type="NCBI Taxonomy" id="441119"/>
    <lineage>
        <taxon>Bacteria</taxon>
        <taxon>Pseudomonadati</taxon>
        <taxon>Pseudomonadota</taxon>
        <taxon>Alphaproteobacteria</taxon>
        <taxon>Rhodobacterales</taxon>
        <taxon>Roseobacteraceae</taxon>
        <taxon>Tranquillimonas</taxon>
    </lineage>
</organism>
<reference evidence="3 4" key="1">
    <citation type="submission" date="2016-10" db="EMBL/GenBank/DDBJ databases">
        <authorList>
            <person name="de Groot N.N."/>
        </authorList>
    </citation>
    <scope>NUCLEOTIDE SEQUENCE [LARGE SCALE GENOMIC DNA]</scope>
    <source>
        <strain evidence="3 4">DSM 19547</strain>
    </source>
</reference>
<accession>A0A1I5M4W5</accession>
<dbReference type="PANTHER" id="PTHR33745">
    <property type="entry name" value="RSBT ANTAGONIST PROTEIN RSBS-RELATED"/>
    <property type="match status" value="1"/>
</dbReference>
<dbReference type="InterPro" id="IPR025751">
    <property type="entry name" value="RsbRD_N_dom"/>
</dbReference>
<evidence type="ECO:0000313" key="4">
    <source>
        <dbReference type="Proteomes" id="UP000199356"/>
    </source>
</evidence>
<dbReference type="RefSeq" id="WP_093418090.1">
    <property type="nucleotide sequence ID" value="NZ_FOXA01000002.1"/>
</dbReference>
<dbReference type="CDD" id="cd07041">
    <property type="entry name" value="STAS_RsbR_RsbS_like"/>
    <property type="match status" value="1"/>
</dbReference>
<dbReference type="AlphaFoldDB" id="A0A1I5M4W5"/>
<dbReference type="InterPro" id="IPR002645">
    <property type="entry name" value="STAS_dom"/>
</dbReference>
<evidence type="ECO:0000259" key="2">
    <source>
        <dbReference type="PROSITE" id="PS50801"/>
    </source>
</evidence>
<keyword evidence="4" id="KW-1185">Reference proteome</keyword>
<protein>
    <submittedName>
        <fullName evidence="3">RsbT co-antagonist protein RsbR</fullName>
    </submittedName>
</protein>
<dbReference type="PROSITE" id="PS50801">
    <property type="entry name" value="STAS"/>
    <property type="match status" value="1"/>
</dbReference>
<dbReference type="Proteomes" id="UP000199356">
    <property type="component" value="Unassembled WGS sequence"/>
</dbReference>
<evidence type="ECO:0000313" key="3">
    <source>
        <dbReference type="EMBL" id="SFP04678.1"/>
    </source>
</evidence>
<proteinExistence type="predicted"/>
<dbReference type="Pfam" id="PF14361">
    <property type="entry name" value="RsbRD_N"/>
    <property type="match status" value="1"/>
</dbReference>
<dbReference type="InterPro" id="IPR036513">
    <property type="entry name" value="STAS_dom_sf"/>
</dbReference>
<dbReference type="Gene3D" id="3.30.750.24">
    <property type="entry name" value="STAS domain"/>
    <property type="match status" value="1"/>
</dbReference>